<gene>
    <name evidence="6" type="ORF">DAPPUDRAFT_339495</name>
</gene>
<evidence type="ECO:0000256" key="3">
    <source>
        <dbReference type="ARBA" id="ARBA00022574"/>
    </source>
</evidence>
<evidence type="ECO:0000313" key="6">
    <source>
        <dbReference type="EMBL" id="EFX61449.1"/>
    </source>
</evidence>
<dbReference type="HOGENOM" id="CLU_2043888_0_0_1"/>
<reference evidence="6 7" key="1">
    <citation type="journal article" date="2011" name="Science">
        <title>The ecoresponsive genome of Daphnia pulex.</title>
        <authorList>
            <person name="Colbourne J.K."/>
            <person name="Pfrender M.E."/>
            <person name="Gilbert D."/>
            <person name="Thomas W.K."/>
            <person name="Tucker A."/>
            <person name="Oakley T.H."/>
            <person name="Tokishita S."/>
            <person name="Aerts A."/>
            <person name="Arnold G.J."/>
            <person name="Basu M.K."/>
            <person name="Bauer D.J."/>
            <person name="Caceres C.E."/>
            <person name="Carmel L."/>
            <person name="Casola C."/>
            <person name="Choi J.H."/>
            <person name="Detter J.C."/>
            <person name="Dong Q."/>
            <person name="Dusheyko S."/>
            <person name="Eads B.D."/>
            <person name="Frohlich T."/>
            <person name="Geiler-Samerotte K.A."/>
            <person name="Gerlach D."/>
            <person name="Hatcher P."/>
            <person name="Jogdeo S."/>
            <person name="Krijgsveld J."/>
            <person name="Kriventseva E.V."/>
            <person name="Kultz D."/>
            <person name="Laforsch C."/>
            <person name="Lindquist E."/>
            <person name="Lopez J."/>
            <person name="Manak J.R."/>
            <person name="Muller J."/>
            <person name="Pangilinan J."/>
            <person name="Patwardhan R.P."/>
            <person name="Pitluck S."/>
            <person name="Pritham E.J."/>
            <person name="Rechtsteiner A."/>
            <person name="Rho M."/>
            <person name="Rogozin I.B."/>
            <person name="Sakarya O."/>
            <person name="Salamov A."/>
            <person name="Schaack S."/>
            <person name="Shapiro H."/>
            <person name="Shiga Y."/>
            <person name="Skalitzky C."/>
            <person name="Smith Z."/>
            <person name="Souvorov A."/>
            <person name="Sung W."/>
            <person name="Tang Z."/>
            <person name="Tsuchiya D."/>
            <person name="Tu H."/>
            <person name="Vos H."/>
            <person name="Wang M."/>
            <person name="Wolf Y.I."/>
            <person name="Yamagata H."/>
            <person name="Yamada T."/>
            <person name="Ye Y."/>
            <person name="Shaw J.R."/>
            <person name="Andrews J."/>
            <person name="Crease T.J."/>
            <person name="Tang H."/>
            <person name="Lucas S.M."/>
            <person name="Robertson H.M."/>
            <person name="Bork P."/>
            <person name="Koonin E.V."/>
            <person name="Zdobnov E.M."/>
            <person name="Grigoriev I.V."/>
            <person name="Lynch M."/>
            <person name="Boore J.L."/>
        </authorList>
    </citation>
    <scope>NUCLEOTIDE SEQUENCE [LARGE SCALE GENOMIC DNA]</scope>
</reference>
<dbReference type="KEGG" id="dpx:DAPPUDRAFT_339495"/>
<dbReference type="Proteomes" id="UP000000305">
    <property type="component" value="Unassembled WGS sequence"/>
</dbReference>
<dbReference type="PhylomeDB" id="E9I3I1"/>
<organism evidence="6 7">
    <name type="scientific">Daphnia pulex</name>
    <name type="common">Water flea</name>
    <dbReference type="NCBI Taxonomy" id="6669"/>
    <lineage>
        <taxon>Eukaryota</taxon>
        <taxon>Metazoa</taxon>
        <taxon>Ecdysozoa</taxon>
        <taxon>Arthropoda</taxon>
        <taxon>Crustacea</taxon>
        <taxon>Branchiopoda</taxon>
        <taxon>Diplostraca</taxon>
        <taxon>Cladocera</taxon>
        <taxon>Anomopoda</taxon>
        <taxon>Daphniidae</taxon>
        <taxon>Daphnia</taxon>
    </lineage>
</organism>
<keyword evidence="3" id="KW-0853">WD repeat</keyword>
<protein>
    <submittedName>
        <fullName evidence="6">Uncharacterized protein</fullName>
    </submittedName>
</protein>
<dbReference type="InParanoid" id="E9I3I1"/>
<keyword evidence="5" id="KW-0539">Nucleus</keyword>
<evidence type="ECO:0000256" key="2">
    <source>
        <dbReference type="ARBA" id="ARBA00022448"/>
    </source>
</evidence>
<evidence type="ECO:0000256" key="5">
    <source>
        <dbReference type="ARBA" id="ARBA00023242"/>
    </source>
</evidence>
<accession>E9I3I1</accession>
<dbReference type="InterPro" id="IPR037363">
    <property type="entry name" value="Sec13/Seh1_fam"/>
</dbReference>
<sequence>AIEDIKFIPSKNYGLCLAIVSSDGYLKVLMAEDPLKLKEWGSHFSLQVSELGLGCLSWSKNLIKEDEAIIAVGCKNLESSPKKVLNGMKIFQNAIEEEEEKPETISTVAFVNFNRNLARPL</sequence>
<dbReference type="PANTHER" id="PTHR11024">
    <property type="entry name" value="NUCLEAR PORE COMPLEX PROTEIN SEC13 / SEH1 FAMILY MEMBER"/>
    <property type="match status" value="1"/>
</dbReference>
<proteinExistence type="predicted"/>
<evidence type="ECO:0000256" key="4">
    <source>
        <dbReference type="ARBA" id="ARBA00022737"/>
    </source>
</evidence>
<name>E9I3I1_DAPPU</name>
<dbReference type="Gene3D" id="2.130.10.10">
    <property type="entry name" value="YVTN repeat-like/Quinoprotein amine dehydrogenase"/>
    <property type="match status" value="1"/>
</dbReference>
<dbReference type="STRING" id="6669.E9I3I1"/>
<dbReference type="GO" id="GO:0034198">
    <property type="term" value="P:cellular response to amino acid starvation"/>
    <property type="evidence" value="ECO:0000318"/>
    <property type="project" value="GO_Central"/>
</dbReference>
<dbReference type="AlphaFoldDB" id="E9I3I1"/>
<dbReference type="GO" id="GO:0031080">
    <property type="term" value="C:nuclear pore outer ring"/>
    <property type="evidence" value="ECO:0000318"/>
    <property type="project" value="GO_Central"/>
</dbReference>
<evidence type="ECO:0000313" key="7">
    <source>
        <dbReference type="Proteomes" id="UP000000305"/>
    </source>
</evidence>
<keyword evidence="7" id="KW-1185">Reference proteome</keyword>
<dbReference type="GO" id="GO:1904263">
    <property type="term" value="P:positive regulation of TORC1 signaling"/>
    <property type="evidence" value="ECO:0000318"/>
    <property type="project" value="GO_Central"/>
</dbReference>
<feature type="non-terminal residue" evidence="6">
    <location>
        <position position="1"/>
    </location>
</feature>
<evidence type="ECO:0000256" key="1">
    <source>
        <dbReference type="ARBA" id="ARBA00004259"/>
    </source>
</evidence>
<dbReference type="PANTHER" id="PTHR11024:SF3">
    <property type="entry name" value="NUCLEOPORIN SEH1"/>
    <property type="match status" value="1"/>
</dbReference>
<dbReference type="GO" id="GO:0035859">
    <property type="term" value="C:Seh1-associated complex"/>
    <property type="evidence" value="ECO:0000318"/>
    <property type="project" value="GO_Central"/>
</dbReference>
<dbReference type="GO" id="GO:0005198">
    <property type="term" value="F:structural molecule activity"/>
    <property type="evidence" value="ECO:0007669"/>
    <property type="project" value="InterPro"/>
</dbReference>
<comment type="subcellular location">
    <subcellularLocation>
        <location evidence="1">Nucleus envelope</location>
    </subcellularLocation>
</comment>
<keyword evidence="2" id="KW-0813">Transport</keyword>
<keyword evidence="4" id="KW-0677">Repeat</keyword>
<dbReference type="InterPro" id="IPR015943">
    <property type="entry name" value="WD40/YVTN_repeat-like_dom_sf"/>
</dbReference>
<dbReference type="EMBL" id="GL734563">
    <property type="protein sequence ID" value="EFX61449.1"/>
    <property type="molecule type" value="Genomic_DNA"/>
</dbReference>